<feature type="domain" description="HTH luxR-type" evidence="4">
    <location>
        <begin position="828"/>
        <end position="893"/>
    </location>
</feature>
<dbReference type="Gene3D" id="1.10.10.10">
    <property type="entry name" value="Winged helix-like DNA-binding domain superfamily/Winged helix DNA-binding domain"/>
    <property type="match status" value="1"/>
</dbReference>
<dbReference type="InterPro" id="IPR000792">
    <property type="entry name" value="Tscrpt_reg_LuxR_C"/>
</dbReference>
<dbReference type="Gene3D" id="3.40.50.300">
    <property type="entry name" value="P-loop containing nucleotide triphosphate hydrolases"/>
    <property type="match status" value="1"/>
</dbReference>
<accession>A0ABX1TCY3</accession>
<dbReference type="SUPFAM" id="SSF52540">
    <property type="entry name" value="P-loop containing nucleoside triphosphate hydrolases"/>
    <property type="match status" value="1"/>
</dbReference>
<dbReference type="InterPro" id="IPR036388">
    <property type="entry name" value="WH-like_DNA-bd_sf"/>
</dbReference>
<keyword evidence="1" id="KW-0805">Transcription regulation</keyword>
<dbReference type="PANTHER" id="PTHR44688">
    <property type="entry name" value="DNA-BINDING TRANSCRIPTIONAL ACTIVATOR DEVR_DOSR"/>
    <property type="match status" value="1"/>
</dbReference>
<dbReference type="SMART" id="SM00421">
    <property type="entry name" value="HTH_LUXR"/>
    <property type="match status" value="1"/>
</dbReference>
<sequence>MPLLQIVRSKLQRPRASADFVARSELLARLEAGSNRPLTLLVAPAGYGKTALVTHWLAGRDGLAAWLSLDHEDSDPIVFIRYFAAALRTAIPDACAETLAYLDAGQQTSLTVLAGSLSNDLAALPVPLVMVLDDYHRIDSPPIHALLDRLLVHPASALHLLVIARHDPPLSLGALRVREEMNEIRMRDLQFGEREAAILLERCVGRTVSAAALARLQACSEGWPVGVRLAALALRNKDAADALGTLEHCFSGSTREVEQYFCEEVLAQQSVLARDCLLRTSILDRFCASLCDAVLGDACNGHALMQLVSSGALLCIPIDDRLEWYRHQRLFREFLQRQLELQYPASEIAALHRRAAAWFETQDFLEEAIPHALAASGAVAAGHLLARNRQRLLNQEQRQRLERCLRLLPPDSVAEDPELLLLKAWLMYHQGRHVETPAVLDRIEVLLESAASGLPAVSALCGSVSALRSLQYYLEGRADMAIRSAEQALQGLPIDCAQARVLAQAVIAGTRQMRGDLVGARQSLHAALARASGPIDVSQAPLLATLCFIDWMAADLSALQWTANQHYPLGEDRLRSAGSPVLGRYFHGLVQYQRNDLALAEATLLPALAPQPVPRPGYRTEVTFVLAAVYQALGQTNLAREIVDTVCEHLQRNGDSPALFRAQACQADLALRQGRSDAAREWARNFDPGPVQFVYRFSNAPHLTLARVWIAEGSVDSHEQAARLLQLLETEMMARHNVRFLIEVVALQALLRHLQGEETVACELLGRAVALAQPGGFIRLFVDLGQDLVPPLKRLQTGQSIVGNAANARYVGQILAAFNDDWLVSAGRQQVGADLTRRELKILKLLAVRLSNIEISEELCISRATVKRHTQNIYRKLRASSRREAVFRARTLNLLADA</sequence>
<dbReference type="Proteomes" id="UP000886469">
    <property type="component" value="Unassembled WGS sequence"/>
</dbReference>
<evidence type="ECO:0000259" key="4">
    <source>
        <dbReference type="PROSITE" id="PS50043"/>
    </source>
</evidence>
<dbReference type="CDD" id="cd06170">
    <property type="entry name" value="LuxR_C_like"/>
    <property type="match status" value="1"/>
</dbReference>
<gene>
    <name evidence="5" type="ORF">E4Q08_17510</name>
</gene>
<evidence type="ECO:0000256" key="1">
    <source>
        <dbReference type="ARBA" id="ARBA00023015"/>
    </source>
</evidence>
<name>A0ABX1TCY3_9PROT</name>
<organism evidence="5 6">
    <name type="scientific">Candidatus Accumulibacter contiguus</name>
    <dbReference type="NCBI Taxonomy" id="2954381"/>
    <lineage>
        <taxon>Bacteria</taxon>
        <taxon>Pseudomonadati</taxon>
        <taxon>Pseudomonadota</taxon>
        <taxon>Betaproteobacteria</taxon>
        <taxon>Candidatus Accumulibacter</taxon>
    </lineage>
</organism>
<dbReference type="RefSeq" id="WP_169071315.1">
    <property type="nucleotide sequence ID" value="NZ_JAZKUC010000002.1"/>
</dbReference>
<dbReference type="SUPFAM" id="SSF48452">
    <property type="entry name" value="TPR-like"/>
    <property type="match status" value="1"/>
</dbReference>
<dbReference type="InterPro" id="IPR041664">
    <property type="entry name" value="AAA_16"/>
</dbReference>
<dbReference type="PROSITE" id="PS50043">
    <property type="entry name" value="HTH_LUXR_2"/>
    <property type="match status" value="1"/>
</dbReference>
<dbReference type="InterPro" id="IPR041617">
    <property type="entry name" value="TPR_MalT"/>
</dbReference>
<dbReference type="Pfam" id="PF00196">
    <property type="entry name" value="GerE"/>
    <property type="match status" value="1"/>
</dbReference>
<dbReference type="InterPro" id="IPR059106">
    <property type="entry name" value="WHD_MalT"/>
</dbReference>
<evidence type="ECO:0000313" key="6">
    <source>
        <dbReference type="Proteomes" id="UP000886469"/>
    </source>
</evidence>
<keyword evidence="2" id="KW-0238">DNA-binding</keyword>
<dbReference type="Pfam" id="PF13191">
    <property type="entry name" value="AAA_16"/>
    <property type="match status" value="1"/>
</dbReference>
<dbReference type="InterPro" id="IPR016032">
    <property type="entry name" value="Sig_transdc_resp-reg_C-effctor"/>
</dbReference>
<dbReference type="PRINTS" id="PR00038">
    <property type="entry name" value="HTHLUXR"/>
</dbReference>
<reference evidence="5" key="1">
    <citation type="submission" date="2019-03" db="EMBL/GenBank/DDBJ databases">
        <title>Metabolic reconstructions from genomes of highly enriched 'Candidatus Accumulibacter' and 'Candidatus Competibacter' bioreactor populations.</title>
        <authorList>
            <person name="Annavajhala M.K."/>
            <person name="Welles L."/>
            <person name="Abbas B."/>
            <person name="Sorokin D."/>
            <person name="Park H."/>
            <person name="Van Loosdrecht M."/>
            <person name="Chandran K."/>
        </authorList>
    </citation>
    <scope>NUCLEOTIDE SEQUENCE</scope>
    <source>
        <strain evidence="5">SBR_L</strain>
    </source>
</reference>
<protein>
    <recommendedName>
        <fullName evidence="4">HTH luxR-type domain-containing protein</fullName>
    </recommendedName>
</protein>
<keyword evidence="6" id="KW-1185">Reference proteome</keyword>
<keyword evidence="3" id="KW-0804">Transcription</keyword>
<comment type="caution">
    <text evidence="5">The sequence shown here is derived from an EMBL/GenBank/DDBJ whole genome shotgun (WGS) entry which is preliminary data.</text>
</comment>
<evidence type="ECO:0000256" key="3">
    <source>
        <dbReference type="ARBA" id="ARBA00023163"/>
    </source>
</evidence>
<dbReference type="SUPFAM" id="SSF46894">
    <property type="entry name" value="C-terminal effector domain of the bipartite response regulators"/>
    <property type="match status" value="1"/>
</dbReference>
<dbReference type="PANTHER" id="PTHR44688:SF16">
    <property type="entry name" value="DNA-BINDING TRANSCRIPTIONAL ACTIVATOR DEVR_DOSR"/>
    <property type="match status" value="1"/>
</dbReference>
<dbReference type="InterPro" id="IPR011990">
    <property type="entry name" value="TPR-like_helical_dom_sf"/>
</dbReference>
<proteinExistence type="predicted"/>
<dbReference type="Pfam" id="PF25873">
    <property type="entry name" value="WHD_MalT"/>
    <property type="match status" value="1"/>
</dbReference>
<dbReference type="EMBL" id="SPMX01000057">
    <property type="protein sequence ID" value="NMQ06914.1"/>
    <property type="molecule type" value="Genomic_DNA"/>
</dbReference>
<evidence type="ECO:0000256" key="2">
    <source>
        <dbReference type="ARBA" id="ARBA00023125"/>
    </source>
</evidence>
<evidence type="ECO:0000313" key="5">
    <source>
        <dbReference type="EMBL" id="NMQ06914.1"/>
    </source>
</evidence>
<dbReference type="Pfam" id="PF17874">
    <property type="entry name" value="TPR_MalT"/>
    <property type="match status" value="1"/>
</dbReference>
<dbReference type="InterPro" id="IPR027417">
    <property type="entry name" value="P-loop_NTPase"/>
</dbReference>
<dbReference type="Gene3D" id="1.25.40.10">
    <property type="entry name" value="Tetratricopeptide repeat domain"/>
    <property type="match status" value="1"/>
</dbReference>